<evidence type="ECO:0000256" key="5">
    <source>
        <dbReference type="SAM" id="MobiDB-lite"/>
    </source>
</evidence>
<dbReference type="GO" id="GO:0001228">
    <property type="term" value="F:DNA-binding transcription activator activity, RNA polymerase II-specific"/>
    <property type="evidence" value="ECO:0007669"/>
    <property type="project" value="TreeGrafter"/>
</dbReference>
<dbReference type="GO" id="GO:0030154">
    <property type="term" value="P:cell differentiation"/>
    <property type="evidence" value="ECO:0007669"/>
    <property type="project" value="TreeGrafter"/>
</dbReference>
<dbReference type="Pfam" id="PF00505">
    <property type="entry name" value="HMG_box"/>
    <property type="match status" value="1"/>
</dbReference>
<dbReference type="Proteomes" id="UP000732380">
    <property type="component" value="Unassembled WGS sequence"/>
</dbReference>
<feature type="domain" description="HMG box" evidence="6">
    <location>
        <begin position="99"/>
        <end position="167"/>
    </location>
</feature>
<gene>
    <name evidence="7" type="ORF">E4U13_008283</name>
</gene>
<feature type="region of interest" description="Disordered" evidence="5">
    <location>
        <begin position="29"/>
        <end position="57"/>
    </location>
</feature>
<comment type="caution">
    <text evidence="7">The sequence shown here is derived from an EMBL/GenBank/DDBJ whole genome shotgun (WGS) entry which is preliminary data.</text>
</comment>
<dbReference type="AlphaFoldDB" id="A0A9P7Q4V9"/>
<name>A0A9P7Q4V9_9HYPO</name>
<dbReference type="InterPro" id="IPR009071">
    <property type="entry name" value="HMG_box_dom"/>
</dbReference>
<evidence type="ECO:0000313" key="7">
    <source>
        <dbReference type="EMBL" id="KAG6118789.1"/>
    </source>
</evidence>
<dbReference type="SUPFAM" id="SSF47095">
    <property type="entry name" value="HMG-box"/>
    <property type="match status" value="1"/>
</dbReference>
<feature type="compositionally biased region" description="Polar residues" evidence="5">
    <location>
        <begin position="373"/>
        <end position="386"/>
    </location>
</feature>
<keyword evidence="2 4" id="KW-0238">DNA-binding</keyword>
<dbReference type="EMBL" id="SRQM01000094">
    <property type="protein sequence ID" value="KAG6118789.1"/>
    <property type="molecule type" value="Genomic_DNA"/>
</dbReference>
<dbReference type="FunFam" id="1.10.30.10:FF:000041">
    <property type="entry name" value="HMG box family protein"/>
    <property type="match status" value="1"/>
</dbReference>
<evidence type="ECO:0000256" key="4">
    <source>
        <dbReference type="PROSITE-ProRule" id="PRU00267"/>
    </source>
</evidence>
<dbReference type="InterPro" id="IPR036910">
    <property type="entry name" value="HMG_box_dom_sf"/>
</dbReference>
<feature type="compositionally biased region" description="Low complexity" evidence="5">
    <location>
        <begin position="305"/>
        <end position="322"/>
    </location>
</feature>
<dbReference type="GO" id="GO:0000122">
    <property type="term" value="P:negative regulation of transcription by RNA polymerase II"/>
    <property type="evidence" value="ECO:0007669"/>
    <property type="project" value="TreeGrafter"/>
</dbReference>
<keyword evidence="3" id="KW-0804">Transcription</keyword>
<dbReference type="SMART" id="SM00398">
    <property type="entry name" value="HMG"/>
    <property type="match status" value="1"/>
</dbReference>
<dbReference type="PANTHER" id="PTHR10270:SF161">
    <property type="entry name" value="SEX-DETERMINING REGION Y PROTEIN"/>
    <property type="match status" value="1"/>
</dbReference>
<dbReference type="GO" id="GO:0000978">
    <property type="term" value="F:RNA polymerase II cis-regulatory region sequence-specific DNA binding"/>
    <property type="evidence" value="ECO:0007669"/>
    <property type="project" value="TreeGrafter"/>
</dbReference>
<feature type="DNA-binding region" description="HMG box" evidence="4">
    <location>
        <begin position="99"/>
        <end position="167"/>
    </location>
</feature>
<feature type="compositionally biased region" description="Basic and acidic residues" evidence="5">
    <location>
        <begin position="352"/>
        <end position="368"/>
    </location>
</feature>
<evidence type="ECO:0000313" key="8">
    <source>
        <dbReference type="Proteomes" id="UP000732380"/>
    </source>
</evidence>
<protein>
    <recommendedName>
        <fullName evidence="6">HMG box domain-containing protein</fullName>
    </recommendedName>
</protein>
<feature type="region of interest" description="Disordered" evidence="5">
    <location>
        <begin position="153"/>
        <end position="395"/>
    </location>
</feature>
<keyword evidence="4" id="KW-0539">Nucleus</keyword>
<keyword evidence="8" id="KW-1185">Reference proteome</keyword>
<evidence type="ECO:0000256" key="2">
    <source>
        <dbReference type="ARBA" id="ARBA00023125"/>
    </source>
</evidence>
<feature type="compositionally biased region" description="Polar residues" evidence="5">
    <location>
        <begin position="244"/>
        <end position="253"/>
    </location>
</feature>
<organism evidence="7 8">
    <name type="scientific">Claviceps humidiphila</name>
    <dbReference type="NCBI Taxonomy" id="1294629"/>
    <lineage>
        <taxon>Eukaryota</taxon>
        <taxon>Fungi</taxon>
        <taxon>Dikarya</taxon>
        <taxon>Ascomycota</taxon>
        <taxon>Pezizomycotina</taxon>
        <taxon>Sordariomycetes</taxon>
        <taxon>Hypocreomycetidae</taxon>
        <taxon>Hypocreales</taxon>
        <taxon>Clavicipitaceae</taxon>
        <taxon>Claviceps</taxon>
    </lineage>
</organism>
<proteinExistence type="predicted"/>
<evidence type="ECO:0000256" key="3">
    <source>
        <dbReference type="ARBA" id="ARBA00023163"/>
    </source>
</evidence>
<accession>A0A9P7Q4V9</accession>
<dbReference type="InterPro" id="IPR050140">
    <property type="entry name" value="SRY-related_HMG-box_TF-like"/>
</dbReference>
<dbReference type="PANTHER" id="PTHR10270">
    <property type="entry name" value="SOX TRANSCRIPTION FACTOR"/>
    <property type="match status" value="1"/>
</dbReference>
<sequence length="714" mass="79024">MAQVLSLTTRDMNDVGASVHRHMSLDTPFRRRGSFDLTPDGRPSPNSFRAGSGRKRASTIQNADANHGMFVPLTTGTSGQVAQDGSRDIICLCTPAPKIPRPRNAFILYRQHHQSQVTVENPKLSNPEISKIIGEKWKHESEAIKENWKKLAEEEKQRHQHQYPNYRYQPRRGTKTQGSWSTTSPTDEHGRCPKCHGRSIATPRTPSTPFSSSPAGHFTMASHLQPSLPRLDTTGSSPSRRSSYELSPTSSLPSFPHQLHSMRDGEYGDPISPEMKRRRANGTGGFHAVTGALGAYTIRPPPDLGRTSTGSSSSMGYYPGTTLPDLASLPRSQSGPMPPPLRPSHSSSWSSSDRESFDPRHSGFDESLRLPPLQTSGPPSRSQSPSLDGRYVGIPSTRLNVSPRWNHHCSTSMDAKTTPMEPSVTQKLKFLTSISDPPACADTRAPHFDKRGAFIVVEGANPTTLEQVGRSLENILVAGGDVALKIWTHNEPGDTDHSDPSPMEYHDLDAGQARRAAGSQGAAVEEDLLSAYFKVILSWRRKSRQIEQHVTSRHVGANLNNENENENKDSRIMRAMSIKSLTPQHDEPRPTASSKTPVALVKGGFGLTISDRFASAMPISDKYTPTDHWQWMANFWRGTAAPDLVVYVQESSDGQDDAGIVDVSKNIGLITVKVPRGHNLDEAMERRMGFEVMEWMRERRYQDEAIQNRRPVSF</sequence>
<feature type="compositionally biased region" description="Polar residues" evidence="5">
    <location>
        <begin position="175"/>
        <end position="185"/>
    </location>
</feature>
<reference evidence="7 8" key="1">
    <citation type="journal article" date="2020" name="bioRxiv">
        <title>Whole genome comparisons of ergot fungi reveals the divergence and evolution of species within the genus Claviceps are the result of varying mechanisms driving genome evolution and host range expansion.</title>
        <authorList>
            <person name="Wyka S.A."/>
            <person name="Mondo S.J."/>
            <person name="Liu M."/>
            <person name="Dettman J."/>
            <person name="Nalam V."/>
            <person name="Broders K.D."/>
        </authorList>
    </citation>
    <scope>NUCLEOTIDE SEQUENCE [LARGE SCALE GENOMIC DNA]</scope>
    <source>
        <strain evidence="7 8">LM576</strain>
    </source>
</reference>
<dbReference type="PROSITE" id="PS50118">
    <property type="entry name" value="HMG_BOX_2"/>
    <property type="match status" value="1"/>
</dbReference>
<evidence type="ECO:0000256" key="1">
    <source>
        <dbReference type="ARBA" id="ARBA00023015"/>
    </source>
</evidence>
<feature type="compositionally biased region" description="Low complexity" evidence="5">
    <location>
        <begin position="202"/>
        <end position="214"/>
    </location>
</feature>
<dbReference type="Gene3D" id="1.10.30.10">
    <property type="entry name" value="High mobility group box domain"/>
    <property type="match status" value="1"/>
</dbReference>
<dbReference type="CDD" id="cd01389">
    <property type="entry name" value="HMG-box_ROX1-like"/>
    <property type="match status" value="1"/>
</dbReference>
<dbReference type="GO" id="GO:0005634">
    <property type="term" value="C:nucleus"/>
    <property type="evidence" value="ECO:0007669"/>
    <property type="project" value="UniProtKB-UniRule"/>
</dbReference>
<keyword evidence="1" id="KW-0805">Transcription regulation</keyword>
<evidence type="ECO:0000259" key="6">
    <source>
        <dbReference type="PROSITE" id="PS50118"/>
    </source>
</evidence>